<evidence type="ECO:0008006" key="3">
    <source>
        <dbReference type="Google" id="ProtNLM"/>
    </source>
</evidence>
<comment type="caution">
    <text evidence="1">The sequence shown here is derived from an EMBL/GenBank/DDBJ whole genome shotgun (WGS) entry which is preliminary data.</text>
</comment>
<protein>
    <recommendedName>
        <fullName evidence="3">MULE transposase domain-containing protein</fullName>
    </recommendedName>
</protein>
<reference evidence="1 2" key="1">
    <citation type="submission" date="2017-11" db="EMBL/GenBank/DDBJ databases">
        <title>De-novo sequencing of pomegranate (Punica granatum L.) genome.</title>
        <authorList>
            <person name="Akparov Z."/>
            <person name="Amiraslanov A."/>
            <person name="Hajiyeva S."/>
            <person name="Abbasov M."/>
            <person name="Kaur K."/>
            <person name="Hamwieh A."/>
            <person name="Solovyev V."/>
            <person name="Salamov A."/>
            <person name="Braich B."/>
            <person name="Kosarev P."/>
            <person name="Mahmoud A."/>
            <person name="Hajiyev E."/>
            <person name="Babayeva S."/>
            <person name="Izzatullayeva V."/>
            <person name="Mammadov A."/>
            <person name="Mammadov A."/>
            <person name="Sharifova S."/>
            <person name="Ojaghi J."/>
            <person name="Eynullazada K."/>
            <person name="Bayramov B."/>
            <person name="Abdulazimova A."/>
            <person name="Shahmuradov I."/>
        </authorList>
    </citation>
    <scope>NUCLEOTIDE SEQUENCE [LARGE SCALE GENOMIC DNA]</scope>
    <source>
        <strain evidence="2">cv. AG2017</strain>
        <tissue evidence="1">Leaf</tissue>
    </source>
</reference>
<dbReference type="AlphaFoldDB" id="A0A2I0I073"/>
<keyword evidence="2" id="KW-1185">Reference proteome</keyword>
<evidence type="ECO:0000313" key="2">
    <source>
        <dbReference type="Proteomes" id="UP000233551"/>
    </source>
</evidence>
<proteinExistence type="predicted"/>
<organism evidence="1 2">
    <name type="scientific">Punica granatum</name>
    <name type="common">Pomegranate</name>
    <dbReference type="NCBI Taxonomy" id="22663"/>
    <lineage>
        <taxon>Eukaryota</taxon>
        <taxon>Viridiplantae</taxon>
        <taxon>Streptophyta</taxon>
        <taxon>Embryophyta</taxon>
        <taxon>Tracheophyta</taxon>
        <taxon>Spermatophyta</taxon>
        <taxon>Magnoliopsida</taxon>
        <taxon>eudicotyledons</taxon>
        <taxon>Gunneridae</taxon>
        <taxon>Pentapetalae</taxon>
        <taxon>rosids</taxon>
        <taxon>malvids</taxon>
        <taxon>Myrtales</taxon>
        <taxon>Lythraceae</taxon>
        <taxon>Punica</taxon>
    </lineage>
</organism>
<dbReference type="PANTHER" id="PTHR31973">
    <property type="entry name" value="POLYPROTEIN, PUTATIVE-RELATED"/>
    <property type="match status" value="1"/>
</dbReference>
<dbReference type="Proteomes" id="UP000233551">
    <property type="component" value="Unassembled WGS sequence"/>
</dbReference>
<dbReference type="PANTHER" id="PTHR31973:SF187">
    <property type="entry name" value="MUTATOR TRANSPOSASE MUDRA PROTEIN"/>
    <property type="match status" value="1"/>
</dbReference>
<name>A0A2I0I073_PUNGR</name>
<gene>
    <name evidence="1" type="ORF">CRG98_042251</name>
</gene>
<evidence type="ECO:0000313" key="1">
    <source>
        <dbReference type="EMBL" id="PKI37374.1"/>
    </source>
</evidence>
<sequence>MVISSDEEEGYISEELVNKCISDDDKSEKELRKYSEFDENATFGEGFKAGYRPLIGLDECFLKGYYGGRLLSAVAQDGNQHLYVIAIAVVEQESRGIHGVGF</sequence>
<dbReference type="EMBL" id="PGOL01004423">
    <property type="protein sequence ID" value="PKI37374.1"/>
    <property type="molecule type" value="Genomic_DNA"/>
</dbReference>
<accession>A0A2I0I073</accession>